<dbReference type="RefSeq" id="WP_095822640.1">
    <property type="nucleotide sequence ID" value="NZ_NSGH01000020.1"/>
</dbReference>
<proteinExistence type="predicted"/>
<dbReference type="EMBL" id="NSGH01000020">
    <property type="protein sequence ID" value="PBB04978.1"/>
    <property type="molecule type" value="Genomic_DNA"/>
</dbReference>
<name>A0ABX4HPJ9_9BACI</name>
<comment type="caution">
    <text evidence="1">The sequence shown here is derived from an EMBL/GenBank/DDBJ whole genome shotgun (WGS) entry which is preliminary data.</text>
</comment>
<accession>A0ABX4HPJ9</accession>
<gene>
    <name evidence="1" type="ORF">CKW00_11205</name>
</gene>
<reference evidence="1 2" key="1">
    <citation type="submission" date="2017-08" db="EMBL/GenBank/DDBJ databases">
        <title>Salimicrobium alkalisoli sp. nov., isolated from saline alkaline soil.</title>
        <authorList>
            <person name="Zhang G."/>
            <person name="Xiong Q."/>
        </authorList>
    </citation>
    <scope>NUCLEOTIDE SEQUENCE [LARGE SCALE GENOMIC DNA]</scope>
    <source>
        <strain evidence="1 2">WN024</strain>
    </source>
</reference>
<sequence length="85" mass="9489">MQTRCKAYDAEEEGVYIGVCNHYFKVSDANEAYTKALNNEGNDDTVWIEIGKDGNKEPDAGITFGVKEAEQFALTLLNICHSVKR</sequence>
<keyword evidence="2" id="KW-1185">Reference proteome</keyword>
<evidence type="ECO:0000313" key="1">
    <source>
        <dbReference type="EMBL" id="PBB04978.1"/>
    </source>
</evidence>
<evidence type="ECO:0000313" key="2">
    <source>
        <dbReference type="Proteomes" id="UP000217561"/>
    </source>
</evidence>
<protein>
    <submittedName>
        <fullName evidence="1">Uncharacterized protein</fullName>
    </submittedName>
</protein>
<organism evidence="1 2">
    <name type="scientific">Salimicrobium humidisoli</name>
    <dbReference type="NCBI Taxonomy" id="2029857"/>
    <lineage>
        <taxon>Bacteria</taxon>
        <taxon>Bacillati</taxon>
        <taxon>Bacillota</taxon>
        <taxon>Bacilli</taxon>
        <taxon>Bacillales</taxon>
        <taxon>Bacillaceae</taxon>
        <taxon>Salimicrobium</taxon>
    </lineage>
</organism>
<dbReference type="Proteomes" id="UP000217561">
    <property type="component" value="Unassembled WGS sequence"/>
</dbReference>